<gene>
    <name evidence="5" type="ORF">J421_0135</name>
</gene>
<dbReference type="EMBL" id="CP007128">
    <property type="protein sequence ID" value="AHG87672.1"/>
    <property type="molecule type" value="Genomic_DNA"/>
</dbReference>
<dbReference type="InParanoid" id="W0RB34"/>
<feature type="transmembrane region" description="Helical" evidence="4">
    <location>
        <begin position="308"/>
        <end position="328"/>
    </location>
</feature>
<keyword evidence="4" id="KW-0812">Transmembrane</keyword>
<dbReference type="CDD" id="cd06438">
    <property type="entry name" value="EpsO_like"/>
    <property type="match status" value="1"/>
</dbReference>
<dbReference type="PANTHER" id="PTHR43630:SF1">
    <property type="entry name" value="POLY-BETA-1,6-N-ACETYL-D-GLUCOSAMINE SYNTHASE"/>
    <property type="match status" value="1"/>
</dbReference>
<dbReference type="InterPro" id="IPR029044">
    <property type="entry name" value="Nucleotide-diphossugar_trans"/>
</dbReference>
<proteinExistence type="inferred from homology"/>
<dbReference type="Proteomes" id="UP000019151">
    <property type="component" value="Chromosome"/>
</dbReference>
<dbReference type="KEGG" id="gba:J421_0135"/>
<keyword evidence="3 5" id="KW-0808">Transferase</keyword>
<dbReference type="PANTHER" id="PTHR43630">
    <property type="entry name" value="POLY-BETA-1,6-N-ACETYL-D-GLUCOSAMINE SYNTHASE"/>
    <property type="match status" value="1"/>
</dbReference>
<keyword evidence="6" id="KW-1185">Reference proteome</keyword>
<comment type="similarity">
    <text evidence="1">Belongs to the glycosyltransferase 2 family.</text>
</comment>
<evidence type="ECO:0000256" key="4">
    <source>
        <dbReference type="SAM" id="Phobius"/>
    </source>
</evidence>
<evidence type="ECO:0000313" key="6">
    <source>
        <dbReference type="Proteomes" id="UP000019151"/>
    </source>
</evidence>
<dbReference type="Pfam" id="PF13641">
    <property type="entry name" value="Glyco_tranf_2_3"/>
    <property type="match status" value="1"/>
</dbReference>
<evidence type="ECO:0000256" key="2">
    <source>
        <dbReference type="ARBA" id="ARBA00022676"/>
    </source>
</evidence>
<dbReference type="GO" id="GO:0016757">
    <property type="term" value="F:glycosyltransferase activity"/>
    <property type="evidence" value="ECO:0007669"/>
    <property type="project" value="UniProtKB-KW"/>
</dbReference>
<keyword evidence="2" id="KW-0328">Glycosyltransferase</keyword>
<dbReference type="OrthoDB" id="9797391at2"/>
<reference evidence="5 6" key="1">
    <citation type="journal article" date="2014" name="Genome Announc.">
        <title>Genome Sequence and Methylome of Soil Bacterium Gemmatirosa kalamazoonensis KBS708T, a Member of the Rarely Cultivated Gemmatimonadetes Phylum.</title>
        <authorList>
            <person name="Debruyn J.M."/>
            <person name="Radosevich M."/>
            <person name="Wommack K.E."/>
            <person name="Polson S.W."/>
            <person name="Hauser L.J."/>
            <person name="Fawaz M.N."/>
            <person name="Korlach J."/>
            <person name="Tsai Y.C."/>
        </authorList>
    </citation>
    <scope>NUCLEOTIDE SEQUENCE [LARGE SCALE GENOMIC DNA]</scope>
    <source>
        <strain evidence="5 6">KBS708</strain>
    </source>
</reference>
<evidence type="ECO:0000313" key="5">
    <source>
        <dbReference type="EMBL" id="AHG87672.1"/>
    </source>
</evidence>
<evidence type="ECO:0000256" key="1">
    <source>
        <dbReference type="ARBA" id="ARBA00006739"/>
    </source>
</evidence>
<dbReference type="PATRIC" id="fig|861299.3.peg.136"/>
<name>W0RB34_9BACT</name>
<dbReference type="RefSeq" id="WP_025409229.1">
    <property type="nucleotide sequence ID" value="NZ_CP007128.1"/>
</dbReference>
<dbReference type="Gene3D" id="3.90.550.10">
    <property type="entry name" value="Spore Coat Polysaccharide Biosynthesis Protein SpsA, Chain A"/>
    <property type="match status" value="1"/>
</dbReference>
<keyword evidence="4" id="KW-0472">Membrane</keyword>
<dbReference type="eggNOG" id="COG1215">
    <property type="taxonomic scope" value="Bacteria"/>
</dbReference>
<keyword evidence="4" id="KW-1133">Transmembrane helix</keyword>
<dbReference type="STRING" id="861299.J421_0135"/>
<accession>W0RB34</accession>
<sequence length="405" mass="42923">MTLPGLAAAMLLVAAVPPTAAALYLGVLALLARRAAPADATGRGPATRFDVIVPAHDEESGIAATIASLRALDYPSERYRVVVVADNCTDATAECARAAGALVWERNDAERRGKGYALAHGFAASVEEGFAEAVVVVDADTTVSPNLLRELDAALARGADALQASYGIRNPDASWRTRLLTLGFTLFHDIRSLARERLRLSSGLRGNGMCFHADLLRRVPHRAFSIVEDLEYGLQLGLAGVRVAYVGAAHVYGDMPSSTDASRSQRARWERGRRAVGREYAGRLLREAVRRRDVVLLDLLLDVVVPPLSRLVAALVVGWTVAVAAAALGAPAASAVAVWTVGALAIVVYLARGCALTGNGLRAAADLVYAPVYMLWKLTVAAGRATRNDEWVRTSRAVSANRGGA</sequence>
<organism evidence="5 6">
    <name type="scientific">Gemmatirosa kalamazoonensis</name>
    <dbReference type="NCBI Taxonomy" id="861299"/>
    <lineage>
        <taxon>Bacteria</taxon>
        <taxon>Pseudomonadati</taxon>
        <taxon>Gemmatimonadota</taxon>
        <taxon>Gemmatimonadia</taxon>
        <taxon>Gemmatimonadales</taxon>
        <taxon>Gemmatimonadaceae</taxon>
        <taxon>Gemmatirosa</taxon>
    </lineage>
</organism>
<dbReference type="AlphaFoldDB" id="W0RB34"/>
<dbReference type="SUPFAM" id="SSF53448">
    <property type="entry name" value="Nucleotide-diphospho-sugar transferases"/>
    <property type="match status" value="1"/>
</dbReference>
<feature type="transmembrane region" description="Helical" evidence="4">
    <location>
        <begin position="335"/>
        <end position="352"/>
    </location>
</feature>
<dbReference type="HOGENOM" id="CLU_023978_1_2_0"/>
<protein>
    <submittedName>
        <fullName evidence="5">Glycosyl transferase group 2 family protein</fullName>
    </submittedName>
</protein>
<evidence type="ECO:0000256" key="3">
    <source>
        <dbReference type="ARBA" id="ARBA00022679"/>
    </source>
</evidence>